<accession>A0A9N7TLC5</accession>
<feature type="domain" description="MIT" evidence="2">
    <location>
        <begin position="21"/>
        <end position="96"/>
    </location>
</feature>
<proteinExistence type="predicted"/>
<evidence type="ECO:0000259" key="2">
    <source>
        <dbReference type="SMART" id="SM00745"/>
    </source>
</evidence>
<dbReference type="GO" id="GO:0051301">
    <property type="term" value="P:cell division"/>
    <property type="evidence" value="ECO:0007669"/>
    <property type="project" value="TreeGrafter"/>
</dbReference>
<dbReference type="PANTHER" id="PTHR21068:SF43">
    <property type="entry name" value="SPARTIN"/>
    <property type="match status" value="1"/>
</dbReference>
<dbReference type="GO" id="GO:0030514">
    <property type="term" value="P:negative regulation of BMP signaling pathway"/>
    <property type="evidence" value="ECO:0007669"/>
    <property type="project" value="TreeGrafter"/>
</dbReference>
<name>A0A9N7TLC5_PLEPL</name>
<dbReference type="SMART" id="SM00745">
    <property type="entry name" value="MIT"/>
    <property type="match status" value="1"/>
</dbReference>
<protein>
    <recommendedName>
        <fullName evidence="2">MIT domain-containing protein</fullName>
    </recommendedName>
</protein>
<dbReference type="GO" id="GO:0005886">
    <property type="term" value="C:plasma membrane"/>
    <property type="evidence" value="ECO:0007669"/>
    <property type="project" value="TreeGrafter"/>
</dbReference>
<dbReference type="Gene3D" id="1.20.58.80">
    <property type="entry name" value="Phosphotransferase system, lactose/cellobiose-type IIA subunit"/>
    <property type="match status" value="1"/>
</dbReference>
<reference evidence="3" key="1">
    <citation type="submission" date="2020-03" db="EMBL/GenBank/DDBJ databases">
        <authorList>
            <person name="Weist P."/>
        </authorList>
    </citation>
    <scope>NUCLEOTIDE SEQUENCE</scope>
</reference>
<dbReference type="Pfam" id="PF06911">
    <property type="entry name" value="Senescence"/>
    <property type="match status" value="1"/>
</dbReference>
<keyword evidence="4" id="KW-1185">Reference proteome</keyword>
<dbReference type="EMBL" id="CADEAL010000085">
    <property type="protein sequence ID" value="CAB1414044.1"/>
    <property type="molecule type" value="Genomic_DNA"/>
</dbReference>
<sequence length="635" mass="68463">MATLYFPRVKCRVYCYMSILSQDFKSLAEVSVSIRLPAGERAEALEYYRKGRQHLTYGVEVPTGGERHHGAAWDTARQLQQRMREALRTVNTHLSDLETSQPTTGDQRQRLLLDLNNQPPSGSLLHLYPTIPPTQNTTPAPTPIPLPPRPVSSALYRYSLPAAAPGAIAMANPGDQPPAYTPNPSDGHRSLVYGPAGAGLWSGQRSRAAAAGRDGNELLLVPTGVQMFFVAPNGQVSSLSNPGYLRVITFDTENKDSTAGRPSAFLHVCDWLYPLTAETPVLLANSGIFMFPDSLADTPGSYVGIVLSSELPAAYRDMFVDILSQLAELRIQGPEGSEVVNLSMKVPLGPSQHQTGLTVEKEKRPVPGWSEKMAQGILTGASRFSLELVKGAEATGRAIHKGAAKIRDHVTPEDTPSEVSPRVSKGLQVAKTATGGAVRVSQFLVNGVSTVAGHVADKVAPHVKKHGAKLVPESMKSKDGKPSNLDGAKLVAATSVQGFSTVWSSLETGAKLVGKSVTAETVTTVTYKYGNDAGEATDKALQSVVNVGVTAYHIDNLGIKAFMKSAGKQTAKAMIKKPDGETAEIKGKEAPKKEEEVPKKEKEVPKKEEEVMKKEKEVMKKEEEAMKKEEEEMKK</sequence>
<evidence type="ECO:0000313" key="4">
    <source>
        <dbReference type="Proteomes" id="UP001153269"/>
    </source>
</evidence>
<dbReference type="AlphaFoldDB" id="A0A9N7TLC5"/>
<evidence type="ECO:0000256" key="1">
    <source>
        <dbReference type="SAM" id="MobiDB-lite"/>
    </source>
</evidence>
<gene>
    <name evidence="3" type="ORF">PLEPLA_LOCUS1747</name>
</gene>
<dbReference type="PANTHER" id="PTHR21068">
    <property type="entry name" value="SPARTIN"/>
    <property type="match status" value="1"/>
</dbReference>
<dbReference type="InterPro" id="IPR045036">
    <property type="entry name" value="Spartin-like"/>
</dbReference>
<dbReference type="InterPro" id="IPR007330">
    <property type="entry name" value="MIT_dom"/>
</dbReference>
<comment type="caution">
    <text evidence="3">The sequence shown here is derived from an EMBL/GenBank/DDBJ whole genome shotgun (WGS) entry which is preliminary data.</text>
</comment>
<dbReference type="InterPro" id="IPR009686">
    <property type="entry name" value="Senescence/spartin_C"/>
</dbReference>
<organism evidence="3 4">
    <name type="scientific">Pleuronectes platessa</name>
    <name type="common">European plaice</name>
    <dbReference type="NCBI Taxonomy" id="8262"/>
    <lineage>
        <taxon>Eukaryota</taxon>
        <taxon>Metazoa</taxon>
        <taxon>Chordata</taxon>
        <taxon>Craniata</taxon>
        <taxon>Vertebrata</taxon>
        <taxon>Euteleostomi</taxon>
        <taxon>Actinopterygii</taxon>
        <taxon>Neopterygii</taxon>
        <taxon>Teleostei</taxon>
        <taxon>Neoteleostei</taxon>
        <taxon>Acanthomorphata</taxon>
        <taxon>Carangaria</taxon>
        <taxon>Pleuronectiformes</taxon>
        <taxon>Pleuronectoidei</taxon>
        <taxon>Pleuronectidae</taxon>
        <taxon>Pleuronectes</taxon>
    </lineage>
</organism>
<evidence type="ECO:0000313" key="3">
    <source>
        <dbReference type="EMBL" id="CAB1414044.1"/>
    </source>
</evidence>
<dbReference type="Proteomes" id="UP001153269">
    <property type="component" value="Unassembled WGS sequence"/>
</dbReference>
<feature type="region of interest" description="Disordered" evidence="1">
    <location>
        <begin position="578"/>
        <end position="635"/>
    </location>
</feature>